<keyword evidence="3" id="KW-0812">Transmembrane</keyword>
<protein>
    <recommendedName>
        <fullName evidence="4">EF-hand domain-containing protein</fullName>
    </recommendedName>
</protein>
<dbReference type="Pfam" id="PF13405">
    <property type="entry name" value="EF-hand_6"/>
    <property type="match status" value="1"/>
</dbReference>
<evidence type="ECO:0000259" key="4">
    <source>
        <dbReference type="PROSITE" id="PS50222"/>
    </source>
</evidence>
<dbReference type="InterPro" id="IPR011992">
    <property type="entry name" value="EF-hand-dom_pair"/>
</dbReference>
<keyword evidence="6" id="KW-1185">Reference proteome</keyword>
<dbReference type="InterPro" id="IPR018247">
    <property type="entry name" value="EF_Hand_1_Ca_BS"/>
</dbReference>
<dbReference type="Gene3D" id="1.10.238.10">
    <property type="entry name" value="EF-hand"/>
    <property type="match status" value="1"/>
</dbReference>
<evidence type="ECO:0000256" key="2">
    <source>
        <dbReference type="SAM" id="MobiDB-lite"/>
    </source>
</evidence>
<dbReference type="PROSITE" id="PS50222">
    <property type="entry name" value="EF_HAND_2"/>
    <property type="match status" value="1"/>
</dbReference>
<dbReference type="InterPro" id="IPR002048">
    <property type="entry name" value="EF_hand_dom"/>
</dbReference>
<comment type="caution">
    <text evidence="5">The sequence shown here is derived from an EMBL/GenBank/DDBJ whole genome shotgun (WGS) entry which is preliminary data.</text>
</comment>
<evidence type="ECO:0000256" key="1">
    <source>
        <dbReference type="ARBA" id="ARBA00022837"/>
    </source>
</evidence>
<dbReference type="PROSITE" id="PS00018">
    <property type="entry name" value="EF_HAND_1"/>
    <property type="match status" value="1"/>
</dbReference>
<accession>A0ABN9SNG5</accession>
<keyword evidence="3" id="KW-0472">Membrane</keyword>
<keyword evidence="1" id="KW-0106">Calcium</keyword>
<gene>
    <name evidence="5" type="ORF">PCOR1329_LOCUS31120</name>
</gene>
<evidence type="ECO:0000256" key="3">
    <source>
        <dbReference type="SAM" id="Phobius"/>
    </source>
</evidence>
<keyword evidence="3" id="KW-1133">Transmembrane helix</keyword>
<feature type="region of interest" description="Disordered" evidence="2">
    <location>
        <begin position="1"/>
        <end position="35"/>
    </location>
</feature>
<dbReference type="EMBL" id="CAUYUJ010012175">
    <property type="protein sequence ID" value="CAK0833407.1"/>
    <property type="molecule type" value="Genomic_DNA"/>
</dbReference>
<feature type="transmembrane region" description="Helical" evidence="3">
    <location>
        <begin position="120"/>
        <end position="142"/>
    </location>
</feature>
<feature type="non-terminal residue" evidence="5">
    <location>
        <position position="160"/>
    </location>
</feature>
<sequence length="160" mass="17335">SQPVRPGPCAAKPPARVGPSFRRRRRGEGPHSLTGMAFDDAVKQKVKDAFKSWDSNGDGIISKNEMKAVLLKLLNKHTSTVTEAPVSAAMGGGSHPVPRAPPAPHVPRPALLPLLPLSRLFFGFLSSLLFWSPSLLASLASLHHLFRVLRPALLLWFPSL</sequence>
<evidence type="ECO:0000313" key="6">
    <source>
        <dbReference type="Proteomes" id="UP001189429"/>
    </source>
</evidence>
<dbReference type="SUPFAM" id="SSF47473">
    <property type="entry name" value="EF-hand"/>
    <property type="match status" value="1"/>
</dbReference>
<evidence type="ECO:0000313" key="5">
    <source>
        <dbReference type="EMBL" id="CAK0833407.1"/>
    </source>
</evidence>
<organism evidence="5 6">
    <name type="scientific">Prorocentrum cordatum</name>
    <dbReference type="NCBI Taxonomy" id="2364126"/>
    <lineage>
        <taxon>Eukaryota</taxon>
        <taxon>Sar</taxon>
        <taxon>Alveolata</taxon>
        <taxon>Dinophyceae</taxon>
        <taxon>Prorocentrales</taxon>
        <taxon>Prorocentraceae</taxon>
        <taxon>Prorocentrum</taxon>
    </lineage>
</organism>
<reference evidence="5" key="1">
    <citation type="submission" date="2023-10" db="EMBL/GenBank/DDBJ databases">
        <authorList>
            <person name="Chen Y."/>
            <person name="Shah S."/>
            <person name="Dougan E. K."/>
            <person name="Thang M."/>
            <person name="Chan C."/>
        </authorList>
    </citation>
    <scope>NUCLEOTIDE SEQUENCE [LARGE SCALE GENOMIC DNA]</scope>
</reference>
<proteinExistence type="predicted"/>
<name>A0ABN9SNG5_9DINO</name>
<feature type="domain" description="EF-hand" evidence="4">
    <location>
        <begin position="41"/>
        <end position="76"/>
    </location>
</feature>
<feature type="non-terminal residue" evidence="5">
    <location>
        <position position="1"/>
    </location>
</feature>
<dbReference type="SMART" id="SM00054">
    <property type="entry name" value="EFh"/>
    <property type="match status" value="1"/>
</dbReference>
<dbReference type="Proteomes" id="UP001189429">
    <property type="component" value="Unassembled WGS sequence"/>
</dbReference>